<dbReference type="Pfam" id="PF02878">
    <property type="entry name" value="PGM_PMM_I"/>
    <property type="match status" value="1"/>
</dbReference>
<protein>
    <recommendedName>
        <fullName evidence="7">Phosphoglucosamine mutase</fullName>
        <ecNumber evidence="7">5.4.2.10</ecNumber>
    </recommendedName>
</protein>
<dbReference type="GO" id="GO:0009252">
    <property type="term" value="P:peptidoglycan biosynthetic process"/>
    <property type="evidence" value="ECO:0007669"/>
    <property type="project" value="TreeGrafter"/>
</dbReference>
<evidence type="ECO:0000259" key="13">
    <source>
        <dbReference type="Pfam" id="PF02880"/>
    </source>
</evidence>
<name>A0A4R2RM20_9FIRM</name>
<dbReference type="Pfam" id="PF00408">
    <property type="entry name" value="PGM_PMM_IV"/>
    <property type="match status" value="1"/>
</dbReference>
<dbReference type="AlphaFoldDB" id="A0A4R2RM20"/>
<reference evidence="14 15" key="1">
    <citation type="submission" date="2019-03" db="EMBL/GenBank/DDBJ databases">
        <title>Genomic Encyclopedia of Type Strains, Phase IV (KMG-IV): sequencing the most valuable type-strain genomes for metagenomic binning, comparative biology and taxonomic classification.</title>
        <authorList>
            <person name="Goeker M."/>
        </authorList>
    </citation>
    <scope>NUCLEOTIDE SEQUENCE [LARGE SCALE GENOMIC DNA]</scope>
    <source>
        <strain evidence="14 15">DSM 11170</strain>
    </source>
</reference>
<evidence type="ECO:0000256" key="8">
    <source>
        <dbReference type="RuleBase" id="RU004326"/>
    </source>
</evidence>
<comment type="cofactor">
    <cofactor evidence="7">
        <name>Mg(2+)</name>
        <dbReference type="ChEBI" id="CHEBI:18420"/>
    </cofactor>
    <text evidence="7">Binds 1 Mg(2+) ion per subunit.</text>
</comment>
<feature type="binding site" evidence="7">
    <location>
        <position position="322"/>
    </location>
    <ligand>
        <name>Mg(2+)</name>
        <dbReference type="ChEBI" id="CHEBI:18420"/>
    </ligand>
</feature>
<keyword evidence="2 7" id="KW-0597">Phosphoprotein</keyword>
<dbReference type="Proteomes" id="UP000294813">
    <property type="component" value="Unassembled WGS sequence"/>
</dbReference>
<dbReference type="HAMAP" id="MF_01554_B">
    <property type="entry name" value="GlmM_B"/>
    <property type="match status" value="1"/>
</dbReference>
<dbReference type="InterPro" id="IPR005846">
    <property type="entry name" value="A-D-PHexomutase_a/b/a-III"/>
</dbReference>
<feature type="active site" description="Phosphoserine intermediate" evidence="7">
    <location>
        <position position="100"/>
    </location>
</feature>
<evidence type="ECO:0000256" key="1">
    <source>
        <dbReference type="ARBA" id="ARBA00010231"/>
    </source>
</evidence>
<gene>
    <name evidence="7" type="primary">glmM</name>
    <name evidence="14" type="ORF">EDD73_10771</name>
</gene>
<dbReference type="GO" id="GO:0000287">
    <property type="term" value="F:magnesium ion binding"/>
    <property type="evidence" value="ECO:0007669"/>
    <property type="project" value="UniProtKB-UniRule"/>
</dbReference>
<dbReference type="EMBL" id="SLXT01000007">
    <property type="protein sequence ID" value="TCP65000.1"/>
    <property type="molecule type" value="Genomic_DNA"/>
</dbReference>
<dbReference type="PANTHER" id="PTHR42946:SF1">
    <property type="entry name" value="PHOSPHOGLUCOMUTASE (ALPHA-D-GLUCOSE-1,6-BISPHOSPHATE-DEPENDENT)"/>
    <property type="match status" value="1"/>
</dbReference>
<dbReference type="InterPro" id="IPR005843">
    <property type="entry name" value="A-D-PHexomutase_C"/>
</dbReference>
<dbReference type="InterPro" id="IPR006352">
    <property type="entry name" value="GlmM_bact"/>
</dbReference>
<dbReference type="FunFam" id="3.40.120.10:FF:000001">
    <property type="entry name" value="Phosphoglucosamine mutase"/>
    <property type="match status" value="1"/>
</dbReference>
<organism evidence="14 15">
    <name type="scientific">Heliophilum fasciatum</name>
    <dbReference type="NCBI Taxonomy" id="35700"/>
    <lineage>
        <taxon>Bacteria</taxon>
        <taxon>Bacillati</taxon>
        <taxon>Bacillota</taxon>
        <taxon>Clostridia</taxon>
        <taxon>Eubacteriales</taxon>
        <taxon>Heliobacteriaceae</taxon>
        <taxon>Heliophilum</taxon>
    </lineage>
</organism>
<comment type="PTM">
    <text evidence="7">Activated by phosphorylation.</text>
</comment>
<proteinExistence type="inferred from homology"/>
<dbReference type="InterPro" id="IPR005844">
    <property type="entry name" value="A-D-PHexomutase_a/b/a-I"/>
</dbReference>
<feature type="binding site" evidence="7">
    <location>
        <position position="318"/>
    </location>
    <ligand>
        <name>Mg(2+)</name>
        <dbReference type="ChEBI" id="CHEBI:18420"/>
    </ligand>
</feature>
<evidence type="ECO:0000256" key="9">
    <source>
        <dbReference type="SAM" id="MobiDB-lite"/>
    </source>
</evidence>
<evidence type="ECO:0000259" key="12">
    <source>
        <dbReference type="Pfam" id="PF02879"/>
    </source>
</evidence>
<feature type="compositionally biased region" description="Low complexity" evidence="9">
    <location>
        <begin position="165"/>
        <end position="176"/>
    </location>
</feature>
<evidence type="ECO:0000256" key="3">
    <source>
        <dbReference type="ARBA" id="ARBA00022723"/>
    </source>
</evidence>
<feature type="region of interest" description="Disordered" evidence="9">
    <location>
        <begin position="137"/>
        <end position="176"/>
    </location>
</feature>
<keyword evidence="5 7" id="KW-0413">Isomerase</keyword>
<dbReference type="EC" id="5.4.2.10" evidence="7"/>
<dbReference type="InterPro" id="IPR005845">
    <property type="entry name" value="A-D-PHexomutase_a/b/a-II"/>
</dbReference>
<dbReference type="InterPro" id="IPR016055">
    <property type="entry name" value="A-D-PHexomutase_a/b/a-I/II/III"/>
</dbReference>
<comment type="function">
    <text evidence="7">Catalyzes the conversion of glucosamine-6-phosphate to glucosamine-1-phosphate.</text>
</comment>
<dbReference type="GO" id="GO:0006048">
    <property type="term" value="P:UDP-N-acetylglucosamine biosynthetic process"/>
    <property type="evidence" value="ECO:0007669"/>
    <property type="project" value="TreeGrafter"/>
</dbReference>
<evidence type="ECO:0000259" key="11">
    <source>
        <dbReference type="Pfam" id="PF02878"/>
    </source>
</evidence>
<evidence type="ECO:0000256" key="2">
    <source>
        <dbReference type="ARBA" id="ARBA00022553"/>
    </source>
</evidence>
<keyword evidence="4 7" id="KW-0460">Magnesium</keyword>
<evidence type="ECO:0000256" key="5">
    <source>
        <dbReference type="ARBA" id="ARBA00023235"/>
    </source>
</evidence>
<feature type="binding site" description="via phosphate group" evidence="7">
    <location>
        <position position="100"/>
    </location>
    <ligand>
        <name>Mg(2+)</name>
        <dbReference type="ChEBI" id="CHEBI:18420"/>
    </ligand>
</feature>
<dbReference type="FunFam" id="3.40.120.10:FF:000003">
    <property type="entry name" value="Phosphoglucosamine mutase"/>
    <property type="match status" value="1"/>
</dbReference>
<dbReference type="GO" id="GO:0004615">
    <property type="term" value="F:phosphomannomutase activity"/>
    <property type="evidence" value="ECO:0007669"/>
    <property type="project" value="TreeGrafter"/>
</dbReference>
<evidence type="ECO:0000256" key="6">
    <source>
        <dbReference type="ARBA" id="ARBA00050364"/>
    </source>
</evidence>
<feature type="domain" description="Alpha-D-phosphohexomutase alpha/beta/alpha" evidence="12">
    <location>
        <begin position="236"/>
        <end position="331"/>
    </location>
</feature>
<dbReference type="InterPro" id="IPR036900">
    <property type="entry name" value="A-D-PHexomutase_C_sf"/>
</dbReference>
<dbReference type="SUPFAM" id="SSF53738">
    <property type="entry name" value="Phosphoglucomutase, first 3 domains"/>
    <property type="match status" value="3"/>
</dbReference>
<feature type="binding site" evidence="7">
    <location>
        <position position="320"/>
    </location>
    <ligand>
        <name>Mg(2+)</name>
        <dbReference type="ChEBI" id="CHEBI:18420"/>
    </ligand>
</feature>
<evidence type="ECO:0000256" key="7">
    <source>
        <dbReference type="HAMAP-Rule" id="MF_01554"/>
    </source>
</evidence>
<dbReference type="GO" id="GO:0005829">
    <property type="term" value="C:cytosol"/>
    <property type="evidence" value="ECO:0007669"/>
    <property type="project" value="TreeGrafter"/>
</dbReference>
<dbReference type="GO" id="GO:0005975">
    <property type="term" value="P:carbohydrate metabolic process"/>
    <property type="evidence" value="ECO:0007669"/>
    <property type="project" value="InterPro"/>
</dbReference>
<comment type="similarity">
    <text evidence="1 7 8">Belongs to the phosphohexose mutase family.</text>
</comment>
<comment type="caution">
    <text evidence="14">The sequence shown here is derived from an EMBL/GenBank/DDBJ whole genome shotgun (WGS) entry which is preliminary data.</text>
</comment>
<dbReference type="Gene3D" id="3.40.120.10">
    <property type="entry name" value="Alpha-D-Glucose-1,6-Bisphosphate, subunit A, domain 3"/>
    <property type="match status" value="3"/>
</dbReference>
<comment type="catalytic activity">
    <reaction evidence="6 7">
        <text>alpha-D-glucosamine 1-phosphate = D-glucosamine 6-phosphate</text>
        <dbReference type="Rhea" id="RHEA:23424"/>
        <dbReference type="ChEBI" id="CHEBI:58516"/>
        <dbReference type="ChEBI" id="CHEBI:58725"/>
        <dbReference type="EC" id="5.4.2.10"/>
    </reaction>
</comment>
<dbReference type="SUPFAM" id="SSF55957">
    <property type="entry name" value="Phosphoglucomutase, C-terminal domain"/>
    <property type="match status" value="1"/>
</dbReference>
<sequence length="522" mass="54243">MGKLFGTDGVRGVANRELTPELAFRLGRAGAYVLSQSAPHPRIVIGKDTRISGDMLEAALIAGITSVGGEALPVGVLPTPGIAFLTRELQATAGVVISASHNPVQDNGIKFFAGTGYKLPDALEEEIESYVLGQGSVNKSSQQLGGSRAGTDGKVDGGTDGGADGSDNACDDATANANDIDDVDESKATPVMADRAVDDAVNDTVGDQEGLHHDGLPAPTGIQVGRVIPVADAAERYIAFLRKTVPGDFAGMKIVIDGANGAASKVGPELFRSLGAEVITIHCAPDGTNINAGCGSTHPESLAEAVVANGADLGLAFDGDADRLIVVDEKGAIVDGDQIMVAIALYMKEQGQLPKDTVAVTVMSNMGLHLALKAAGIQILETKVGDRYVLEALRENGAVFGGEQSGHILMLNHNTTGDGVLSALQLVRVLREKGQKMSELAGQMQKLPQLLVNVRVKDKACQEELEVKAAVAAGAAKLAGRGRILVRPSGTEPLIRVMGEGPDAEELRAIVEEIADVFRRYA</sequence>
<feature type="modified residue" description="Phosphoserine" evidence="7">
    <location>
        <position position="100"/>
    </location>
</feature>
<dbReference type="PANTHER" id="PTHR42946">
    <property type="entry name" value="PHOSPHOHEXOSE MUTASE"/>
    <property type="match status" value="1"/>
</dbReference>
<dbReference type="InterPro" id="IPR016066">
    <property type="entry name" value="A-D-PHexomutase_CS"/>
</dbReference>
<evidence type="ECO:0000313" key="15">
    <source>
        <dbReference type="Proteomes" id="UP000294813"/>
    </source>
</evidence>
<dbReference type="InterPro" id="IPR050060">
    <property type="entry name" value="Phosphoglucosamine_mutase"/>
</dbReference>
<keyword evidence="3 7" id="KW-0479">Metal-binding</keyword>
<feature type="domain" description="Alpha-D-phosphohexomutase C-terminal" evidence="10">
    <location>
        <begin position="451"/>
        <end position="516"/>
    </location>
</feature>
<accession>A0A4R2RM20</accession>
<feature type="domain" description="Alpha-D-phosphohexomutase alpha/beta/alpha" evidence="13">
    <location>
        <begin position="335"/>
        <end position="446"/>
    </location>
</feature>
<dbReference type="GO" id="GO:0008966">
    <property type="term" value="F:phosphoglucosamine mutase activity"/>
    <property type="evidence" value="ECO:0007669"/>
    <property type="project" value="UniProtKB-UniRule"/>
</dbReference>
<evidence type="ECO:0000256" key="4">
    <source>
        <dbReference type="ARBA" id="ARBA00022842"/>
    </source>
</evidence>
<keyword evidence="15" id="KW-1185">Reference proteome</keyword>
<dbReference type="Pfam" id="PF02880">
    <property type="entry name" value="PGM_PMM_III"/>
    <property type="match status" value="1"/>
</dbReference>
<dbReference type="Pfam" id="PF02879">
    <property type="entry name" value="PGM_PMM_II"/>
    <property type="match status" value="1"/>
</dbReference>
<dbReference type="Gene3D" id="3.30.310.50">
    <property type="entry name" value="Alpha-D-phosphohexomutase, C-terminal domain"/>
    <property type="match status" value="1"/>
</dbReference>
<dbReference type="CDD" id="cd05802">
    <property type="entry name" value="GlmM"/>
    <property type="match status" value="1"/>
</dbReference>
<evidence type="ECO:0000259" key="10">
    <source>
        <dbReference type="Pfam" id="PF00408"/>
    </source>
</evidence>
<dbReference type="PROSITE" id="PS00710">
    <property type="entry name" value="PGM_PMM"/>
    <property type="match status" value="1"/>
</dbReference>
<evidence type="ECO:0000313" key="14">
    <source>
        <dbReference type="EMBL" id="TCP65000.1"/>
    </source>
</evidence>
<dbReference type="FunFam" id="3.30.310.50:FF:000001">
    <property type="entry name" value="Phosphoglucosamine mutase"/>
    <property type="match status" value="1"/>
</dbReference>
<feature type="domain" description="Alpha-D-phosphohexomutase alpha/beta/alpha" evidence="11">
    <location>
        <begin position="3"/>
        <end position="131"/>
    </location>
</feature>